<protein>
    <submittedName>
        <fullName evidence="1">Uncharacterized protein</fullName>
    </submittedName>
</protein>
<comment type="caution">
    <text evidence="1">The sequence shown here is derived from an EMBL/GenBank/DDBJ whole genome shotgun (WGS) entry which is preliminary data.</text>
</comment>
<reference evidence="1" key="1">
    <citation type="submission" date="2022-03" db="EMBL/GenBank/DDBJ databases">
        <authorList>
            <person name="Sayadi A."/>
        </authorList>
    </citation>
    <scope>NUCLEOTIDE SEQUENCE</scope>
</reference>
<evidence type="ECO:0000313" key="1">
    <source>
        <dbReference type="EMBL" id="CAH2008143.1"/>
    </source>
</evidence>
<dbReference type="EMBL" id="CAKOFQ010007785">
    <property type="protein sequence ID" value="CAH2008143.1"/>
    <property type="molecule type" value="Genomic_DNA"/>
</dbReference>
<gene>
    <name evidence="1" type="ORF">ACAOBT_LOCUS30040</name>
</gene>
<proteinExistence type="predicted"/>
<sequence length="50" mass="5953">MLRRQRSIASDFQWWSNVLVTSHPFFDMIRVVSELVLPLDNPFHTVLCSY</sequence>
<dbReference type="AlphaFoldDB" id="A0A9P0M3M6"/>
<evidence type="ECO:0000313" key="2">
    <source>
        <dbReference type="Proteomes" id="UP001152888"/>
    </source>
</evidence>
<organism evidence="1 2">
    <name type="scientific">Acanthoscelides obtectus</name>
    <name type="common">Bean weevil</name>
    <name type="synonym">Bruchus obtectus</name>
    <dbReference type="NCBI Taxonomy" id="200917"/>
    <lineage>
        <taxon>Eukaryota</taxon>
        <taxon>Metazoa</taxon>
        <taxon>Ecdysozoa</taxon>
        <taxon>Arthropoda</taxon>
        <taxon>Hexapoda</taxon>
        <taxon>Insecta</taxon>
        <taxon>Pterygota</taxon>
        <taxon>Neoptera</taxon>
        <taxon>Endopterygota</taxon>
        <taxon>Coleoptera</taxon>
        <taxon>Polyphaga</taxon>
        <taxon>Cucujiformia</taxon>
        <taxon>Chrysomeloidea</taxon>
        <taxon>Chrysomelidae</taxon>
        <taxon>Bruchinae</taxon>
        <taxon>Bruchini</taxon>
        <taxon>Acanthoscelides</taxon>
    </lineage>
</organism>
<accession>A0A9P0M3M6</accession>
<keyword evidence="2" id="KW-1185">Reference proteome</keyword>
<dbReference type="Proteomes" id="UP001152888">
    <property type="component" value="Unassembled WGS sequence"/>
</dbReference>
<name>A0A9P0M3M6_ACAOB</name>